<keyword evidence="2" id="KW-1185">Reference proteome</keyword>
<accession>A0A0D2ZWP3</accession>
<dbReference type="EnsemblPlants" id="Bo03408s010.1">
    <property type="protein sequence ID" value="Bo03408s010.1"/>
    <property type="gene ID" value="Bo03408s010"/>
</dbReference>
<sequence>MMIRPGLDSVVVVVVRGASLGIPARFRIPLRPTAPTIHLTLHFPLLLLPLPLEIR</sequence>
<dbReference type="Proteomes" id="UP000032141">
    <property type="component" value="Unassembled WGS sequence"/>
</dbReference>
<evidence type="ECO:0000313" key="1">
    <source>
        <dbReference type="EnsemblPlants" id="Bo03408s010.1"/>
    </source>
</evidence>
<name>A0A0D2ZWP3_BRAOL</name>
<protein>
    <submittedName>
        <fullName evidence="1">Uncharacterized protein</fullName>
    </submittedName>
</protein>
<reference evidence="1" key="2">
    <citation type="submission" date="2015-06" db="UniProtKB">
        <authorList>
            <consortium name="EnsemblPlants"/>
        </authorList>
    </citation>
    <scope>IDENTIFICATION</scope>
</reference>
<reference evidence="1" key="1">
    <citation type="journal article" date="2014" name="Genome Biol.">
        <title>Transcriptome and methylome profiling reveals relics of genome dominance in the mesopolyploid Brassica oleracea.</title>
        <authorList>
            <person name="Parkin I.A."/>
            <person name="Koh C."/>
            <person name="Tang H."/>
            <person name="Robinson S.J."/>
            <person name="Kagale S."/>
            <person name="Clarke W.E."/>
            <person name="Town C.D."/>
            <person name="Nixon J."/>
            <person name="Krishnakumar V."/>
            <person name="Bidwell S.L."/>
            <person name="Denoeud F."/>
            <person name="Belcram H."/>
            <person name="Links M.G."/>
            <person name="Just J."/>
            <person name="Clarke C."/>
            <person name="Bender T."/>
            <person name="Huebert T."/>
            <person name="Mason A.S."/>
            <person name="Pires J.C."/>
            <person name="Barker G."/>
            <person name="Moore J."/>
            <person name="Walley P.G."/>
            <person name="Manoli S."/>
            <person name="Batley J."/>
            <person name="Edwards D."/>
            <person name="Nelson M.N."/>
            <person name="Wang X."/>
            <person name="Paterson A.H."/>
            <person name="King G."/>
            <person name="Bancroft I."/>
            <person name="Chalhoub B."/>
            <person name="Sharpe A.G."/>
        </authorList>
    </citation>
    <scope>NUCLEOTIDE SEQUENCE [LARGE SCALE GENOMIC DNA]</scope>
    <source>
        <strain evidence="1">cv. TO1000</strain>
    </source>
</reference>
<dbReference type="HOGENOM" id="CLU_3035179_0_0_1"/>
<organism evidence="1 2">
    <name type="scientific">Brassica oleracea var. oleracea</name>
    <dbReference type="NCBI Taxonomy" id="109376"/>
    <lineage>
        <taxon>Eukaryota</taxon>
        <taxon>Viridiplantae</taxon>
        <taxon>Streptophyta</taxon>
        <taxon>Embryophyta</taxon>
        <taxon>Tracheophyta</taxon>
        <taxon>Spermatophyta</taxon>
        <taxon>Magnoliopsida</taxon>
        <taxon>eudicotyledons</taxon>
        <taxon>Gunneridae</taxon>
        <taxon>Pentapetalae</taxon>
        <taxon>rosids</taxon>
        <taxon>malvids</taxon>
        <taxon>Brassicales</taxon>
        <taxon>Brassicaceae</taxon>
        <taxon>Brassiceae</taxon>
        <taxon>Brassica</taxon>
    </lineage>
</organism>
<dbReference type="Gramene" id="Bo03408s010.1">
    <property type="protein sequence ID" value="Bo03408s010.1"/>
    <property type="gene ID" value="Bo03408s010"/>
</dbReference>
<evidence type="ECO:0000313" key="2">
    <source>
        <dbReference type="Proteomes" id="UP000032141"/>
    </source>
</evidence>
<dbReference type="AlphaFoldDB" id="A0A0D2ZWP3"/>
<proteinExistence type="predicted"/>